<dbReference type="SUPFAM" id="SSF52172">
    <property type="entry name" value="CheY-like"/>
    <property type="match status" value="1"/>
</dbReference>
<evidence type="ECO:0000313" key="4">
    <source>
        <dbReference type="EMBL" id="RIB16463.1"/>
    </source>
</evidence>
<dbReference type="STRING" id="44941.A0A397V922"/>
<gene>
    <name evidence="4" type="ORF">C2G38_2001814</name>
</gene>
<dbReference type="SMART" id="SM00448">
    <property type="entry name" value="REC"/>
    <property type="match status" value="1"/>
</dbReference>
<feature type="non-terminal residue" evidence="4">
    <location>
        <position position="161"/>
    </location>
</feature>
<dbReference type="OrthoDB" id="60033at2759"/>
<dbReference type="InterPro" id="IPR001789">
    <property type="entry name" value="Sig_transdc_resp-reg_receiver"/>
</dbReference>
<protein>
    <submittedName>
        <fullName evidence="4">CheY-like superfamily</fullName>
    </submittedName>
</protein>
<feature type="modified residue" description="4-aspartylphosphate" evidence="2">
    <location>
        <position position="91"/>
    </location>
</feature>
<dbReference type="PANTHER" id="PTHR43547">
    <property type="entry name" value="TWO-COMPONENT HISTIDINE KINASE"/>
    <property type="match status" value="1"/>
</dbReference>
<evidence type="ECO:0000256" key="2">
    <source>
        <dbReference type="PROSITE-ProRule" id="PRU00169"/>
    </source>
</evidence>
<feature type="domain" description="Response regulatory" evidence="3">
    <location>
        <begin position="42"/>
        <end position="158"/>
    </location>
</feature>
<keyword evidence="5" id="KW-1185">Reference proteome</keyword>
<sequence length="161" mass="18147">MPEAQFDRDQLPVDDDWSVGKVSTKEISSSFSTENLVATKKLQILLDDNNDMRNYLSVLLKEFDVINAHDGRDAIKILKKIDKLPDLILSDIMLPNMNGYELLDALRSNTKTQLMPVILLSAKADEDSKIKGLNKGADDYLIKPFSAQELIIRIRANIEIS</sequence>
<dbReference type="PROSITE" id="PS50110">
    <property type="entry name" value="RESPONSE_REGULATORY"/>
    <property type="match status" value="1"/>
</dbReference>
<evidence type="ECO:0000256" key="1">
    <source>
        <dbReference type="ARBA" id="ARBA00022553"/>
    </source>
</evidence>
<dbReference type="PANTHER" id="PTHR43547:SF2">
    <property type="entry name" value="HYBRID SIGNAL TRANSDUCTION HISTIDINE KINASE C"/>
    <property type="match status" value="1"/>
</dbReference>
<comment type="caution">
    <text evidence="4">The sequence shown here is derived from an EMBL/GenBank/DDBJ whole genome shotgun (WGS) entry which is preliminary data.</text>
</comment>
<dbReference type="Proteomes" id="UP000266673">
    <property type="component" value="Unassembled WGS sequence"/>
</dbReference>
<evidence type="ECO:0000259" key="3">
    <source>
        <dbReference type="PROSITE" id="PS50110"/>
    </source>
</evidence>
<name>A0A397V922_9GLOM</name>
<evidence type="ECO:0000313" key="5">
    <source>
        <dbReference type="Proteomes" id="UP000266673"/>
    </source>
</evidence>
<proteinExistence type="predicted"/>
<dbReference type="Gene3D" id="3.40.50.2300">
    <property type="match status" value="1"/>
</dbReference>
<keyword evidence="1 2" id="KW-0597">Phosphoprotein</keyword>
<dbReference type="AlphaFoldDB" id="A0A397V922"/>
<dbReference type="EMBL" id="QKWP01000674">
    <property type="protein sequence ID" value="RIB16463.1"/>
    <property type="molecule type" value="Genomic_DNA"/>
</dbReference>
<dbReference type="GO" id="GO:0000155">
    <property type="term" value="F:phosphorelay sensor kinase activity"/>
    <property type="evidence" value="ECO:0007669"/>
    <property type="project" value="TreeGrafter"/>
</dbReference>
<accession>A0A397V922</accession>
<dbReference type="InterPro" id="IPR011006">
    <property type="entry name" value="CheY-like_superfamily"/>
</dbReference>
<reference evidence="4 5" key="1">
    <citation type="submission" date="2018-06" db="EMBL/GenBank/DDBJ databases">
        <title>Comparative genomics reveals the genomic features of Rhizophagus irregularis, R. cerebriforme, R. diaphanum and Gigaspora rosea, and their symbiotic lifestyle signature.</title>
        <authorList>
            <person name="Morin E."/>
            <person name="San Clemente H."/>
            <person name="Chen E.C.H."/>
            <person name="De La Providencia I."/>
            <person name="Hainaut M."/>
            <person name="Kuo A."/>
            <person name="Kohler A."/>
            <person name="Murat C."/>
            <person name="Tang N."/>
            <person name="Roy S."/>
            <person name="Loubradou J."/>
            <person name="Henrissat B."/>
            <person name="Grigoriev I.V."/>
            <person name="Corradi N."/>
            <person name="Roux C."/>
            <person name="Martin F.M."/>
        </authorList>
    </citation>
    <scope>NUCLEOTIDE SEQUENCE [LARGE SCALE GENOMIC DNA]</scope>
    <source>
        <strain evidence="4 5">DAOM 194757</strain>
    </source>
</reference>
<organism evidence="4 5">
    <name type="scientific">Gigaspora rosea</name>
    <dbReference type="NCBI Taxonomy" id="44941"/>
    <lineage>
        <taxon>Eukaryota</taxon>
        <taxon>Fungi</taxon>
        <taxon>Fungi incertae sedis</taxon>
        <taxon>Mucoromycota</taxon>
        <taxon>Glomeromycotina</taxon>
        <taxon>Glomeromycetes</taxon>
        <taxon>Diversisporales</taxon>
        <taxon>Gigasporaceae</taxon>
        <taxon>Gigaspora</taxon>
    </lineage>
</organism>
<dbReference type="Pfam" id="PF00072">
    <property type="entry name" value="Response_reg"/>
    <property type="match status" value="1"/>
</dbReference>